<dbReference type="CDD" id="cd04475">
    <property type="entry name" value="RPA1_DBD_B"/>
    <property type="match status" value="1"/>
</dbReference>
<dbReference type="InterPro" id="IPR007199">
    <property type="entry name" value="Rep_factor-A_N"/>
</dbReference>
<evidence type="ECO:0000259" key="2">
    <source>
        <dbReference type="Pfam" id="PF04057"/>
    </source>
</evidence>
<accession>A0A5E4MXN0</accession>
<gene>
    <name evidence="4" type="ORF">CINCED_3A015316</name>
</gene>
<dbReference type="InterPro" id="IPR012340">
    <property type="entry name" value="NA-bd_OB-fold"/>
</dbReference>
<evidence type="ECO:0000313" key="4">
    <source>
        <dbReference type="EMBL" id="VVC34193.1"/>
    </source>
</evidence>
<keyword evidence="5" id="KW-1185">Reference proteome</keyword>
<evidence type="ECO:0000313" key="5">
    <source>
        <dbReference type="Proteomes" id="UP000325440"/>
    </source>
</evidence>
<name>A0A5E4MXN0_9HEMI</name>
<dbReference type="EMBL" id="CABPRJ010000986">
    <property type="protein sequence ID" value="VVC34193.1"/>
    <property type="molecule type" value="Genomic_DNA"/>
</dbReference>
<sequence length="387" mass="44590">MAVELSAGSINDLCNGVNARQPIILQLLGYEVLQMGTDNRYYYRLVLSDGVHMNSYFFLDHRLNDLINQGQLNYGMIIKIEDFRFVDGDSYTDHSPRWTIFIERLTILVHRQAFGYPQPLINIEQMKKPLVNLNLNGYPSRVFYSTEQLERSLIKIEDVKKLLSGKCTSMLKLTLIRKRPVLSFSSCRILNMTMGDGVNIIHVSAFNSICDRMDQILEENKTYYITDVVWKQKPSACELKLQSYSVVIECLYDTPNDESTESINFDILLQKDPNSFYDLIGVCIEVGDVEMCNQPTLQRDIQKREIILIDSTMTTITLKVWGENVNLFNQSFDYPPVVSVKNAVLKQFNGEKYFSLVKFSTITLNPNTDKARELEDWYSNVVSMGDF</sequence>
<feature type="domain" description="Replication protein A OB" evidence="3">
    <location>
        <begin position="270"/>
        <end position="364"/>
    </location>
</feature>
<dbReference type="OrthoDB" id="7862263at2759"/>
<dbReference type="InterPro" id="IPR031657">
    <property type="entry name" value="REPA_OB_2"/>
</dbReference>
<dbReference type="AlphaFoldDB" id="A0A5E4MXN0"/>
<keyword evidence="1" id="KW-0238">DNA-binding</keyword>
<proteinExistence type="predicted"/>
<dbReference type="Gene3D" id="2.40.50.140">
    <property type="entry name" value="Nucleic acid-binding proteins"/>
    <property type="match status" value="3"/>
</dbReference>
<organism evidence="4 5">
    <name type="scientific">Cinara cedri</name>
    <dbReference type="NCBI Taxonomy" id="506608"/>
    <lineage>
        <taxon>Eukaryota</taxon>
        <taxon>Metazoa</taxon>
        <taxon>Ecdysozoa</taxon>
        <taxon>Arthropoda</taxon>
        <taxon>Hexapoda</taxon>
        <taxon>Insecta</taxon>
        <taxon>Pterygota</taxon>
        <taxon>Neoptera</taxon>
        <taxon>Paraneoptera</taxon>
        <taxon>Hemiptera</taxon>
        <taxon>Sternorrhyncha</taxon>
        <taxon>Aphidomorpha</taxon>
        <taxon>Aphidoidea</taxon>
        <taxon>Aphididae</taxon>
        <taxon>Lachninae</taxon>
        <taxon>Cinara</taxon>
    </lineage>
</organism>
<dbReference type="GO" id="GO:0003677">
    <property type="term" value="F:DNA binding"/>
    <property type="evidence" value="ECO:0007669"/>
    <property type="project" value="UniProtKB-KW"/>
</dbReference>
<dbReference type="Pfam" id="PF16900">
    <property type="entry name" value="REPA_OB_2"/>
    <property type="match status" value="1"/>
</dbReference>
<feature type="domain" description="Replication factor-A protein 1 N-terminal" evidence="2">
    <location>
        <begin position="5"/>
        <end position="83"/>
    </location>
</feature>
<reference evidence="4 5" key="1">
    <citation type="submission" date="2019-08" db="EMBL/GenBank/DDBJ databases">
        <authorList>
            <person name="Alioto T."/>
            <person name="Alioto T."/>
            <person name="Gomez Garrido J."/>
        </authorList>
    </citation>
    <scope>NUCLEOTIDE SEQUENCE [LARGE SCALE GENOMIC DNA]</scope>
</reference>
<evidence type="ECO:0000259" key="3">
    <source>
        <dbReference type="Pfam" id="PF16900"/>
    </source>
</evidence>
<dbReference type="Proteomes" id="UP000325440">
    <property type="component" value="Unassembled WGS sequence"/>
</dbReference>
<protein>
    <submittedName>
        <fullName evidence="4">Replication factor-A protein 1, N-terminal,Nucleic acid-binding, OB-fold,Replication protein</fullName>
    </submittedName>
</protein>
<dbReference type="GO" id="GO:0006260">
    <property type="term" value="P:DNA replication"/>
    <property type="evidence" value="ECO:0007669"/>
    <property type="project" value="InterPro"/>
</dbReference>
<dbReference type="GO" id="GO:0005634">
    <property type="term" value="C:nucleus"/>
    <property type="evidence" value="ECO:0007669"/>
    <property type="project" value="InterPro"/>
</dbReference>
<dbReference type="SUPFAM" id="SSF50249">
    <property type="entry name" value="Nucleic acid-binding proteins"/>
    <property type="match status" value="3"/>
</dbReference>
<dbReference type="Pfam" id="PF04057">
    <property type="entry name" value="Rep-A_N"/>
    <property type="match status" value="1"/>
</dbReference>
<evidence type="ECO:0000256" key="1">
    <source>
        <dbReference type="ARBA" id="ARBA00023125"/>
    </source>
</evidence>